<proteinExistence type="inferred from homology"/>
<evidence type="ECO:0000256" key="4">
    <source>
        <dbReference type="ARBA" id="ARBA00022679"/>
    </source>
</evidence>
<keyword evidence="6" id="KW-0472">Membrane</keyword>
<gene>
    <name evidence="8" type="ORF">ACFSYH_04315</name>
</gene>
<name>A0ABW5XBW7_9MICO</name>
<dbReference type="Pfam" id="PF04464">
    <property type="entry name" value="Glyphos_transf"/>
    <property type="match status" value="1"/>
</dbReference>
<evidence type="ECO:0000256" key="6">
    <source>
        <dbReference type="ARBA" id="ARBA00023136"/>
    </source>
</evidence>
<dbReference type="PANTHER" id="PTHR37316:SF2">
    <property type="entry name" value="TEICHOIC ACID RIBITOL-PHOSPHATE POLYMERASE TARK"/>
    <property type="match status" value="1"/>
</dbReference>
<feature type="region of interest" description="Disordered" evidence="7">
    <location>
        <begin position="377"/>
        <end position="402"/>
    </location>
</feature>
<organism evidence="8 9">
    <name type="scientific">Populibacterium corticicola</name>
    <dbReference type="NCBI Taxonomy" id="1812826"/>
    <lineage>
        <taxon>Bacteria</taxon>
        <taxon>Bacillati</taxon>
        <taxon>Actinomycetota</taxon>
        <taxon>Actinomycetes</taxon>
        <taxon>Micrococcales</taxon>
        <taxon>Jonesiaceae</taxon>
        <taxon>Populibacterium</taxon>
    </lineage>
</organism>
<dbReference type="PANTHER" id="PTHR37316">
    <property type="entry name" value="TEICHOIC ACID GLYCEROL-PHOSPHATE PRIMASE"/>
    <property type="match status" value="1"/>
</dbReference>
<dbReference type="InterPro" id="IPR051612">
    <property type="entry name" value="Teichoic_Acid_Biosynth"/>
</dbReference>
<dbReference type="InterPro" id="IPR043148">
    <property type="entry name" value="TagF_C"/>
</dbReference>
<dbReference type="InterPro" id="IPR043149">
    <property type="entry name" value="TagF_N"/>
</dbReference>
<keyword evidence="4" id="KW-0808">Transferase</keyword>
<protein>
    <submittedName>
        <fullName evidence="8">CDP-glycerol glycerophosphotransferase family protein</fullName>
    </submittedName>
</protein>
<dbReference type="SUPFAM" id="SSF53756">
    <property type="entry name" value="UDP-Glycosyltransferase/glycogen phosphorylase"/>
    <property type="match status" value="1"/>
</dbReference>
<evidence type="ECO:0000256" key="2">
    <source>
        <dbReference type="ARBA" id="ARBA00010488"/>
    </source>
</evidence>
<evidence type="ECO:0000313" key="9">
    <source>
        <dbReference type="Proteomes" id="UP001597391"/>
    </source>
</evidence>
<evidence type="ECO:0000256" key="7">
    <source>
        <dbReference type="SAM" id="MobiDB-lite"/>
    </source>
</evidence>
<dbReference type="Gene3D" id="3.40.50.11820">
    <property type="match status" value="1"/>
</dbReference>
<accession>A0ABW5XBW7</accession>
<sequence length="402" mass="45148">MLQTLRQSFYIVGYKLARLFIAPRDGLVLFLSDSNAELVNNQKPLADELTARGYDVRTVLRPSLRTKRSLRDHFRLCQLMARAKVIVVDDFYPMIYQIKLRPGTQLLQIWHASGAFKTMGFSRAGKPGGPITGSKTHKNYTAAIVSSPAVRANYAEAFGIDVSKVHATGIPRTDVFFNHSEVAGAAKDIRNKLAIPEDRKLALFAPTFRGNGQVTAHYPTEWIDWKELATQLGDEYVIGYKPHPFVSSVPAEVSSSDVFRDLSALRDTNRVLMATDLLITDYSSIIFDYALLDRPTVFFCPDLEEYISSRDFYYPYERYAFGPIARTTSELIEGVREARGDTQELHDFVEFFCGSCDGQSTARVIDELIAPFAGIPGQHRRRETEREHHTGSHPHAAHGGHA</sequence>
<comment type="similarity">
    <text evidence="2">Belongs to the CDP-glycerol glycerophosphotransferase family.</text>
</comment>
<comment type="caution">
    <text evidence="8">The sequence shown here is derived from an EMBL/GenBank/DDBJ whole genome shotgun (WGS) entry which is preliminary data.</text>
</comment>
<keyword evidence="5" id="KW-0777">Teichoic acid biosynthesis</keyword>
<dbReference type="InterPro" id="IPR007554">
    <property type="entry name" value="Glycerophosphate_synth"/>
</dbReference>
<comment type="subcellular location">
    <subcellularLocation>
        <location evidence="1">Cell membrane</location>
        <topology evidence="1">Peripheral membrane protein</topology>
    </subcellularLocation>
</comment>
<dbReference type="EMBL" id="JBHUOP010000002">
    <property type="protein sequence ID" value="MFD2839791.1"/>
    <property type="molecule type" value="Genomic_DNA"/>
</dbReference>
<reference evidence="9" key="1">
    <citation type="journal article" date="2019" name="Int. J. Syst. Evol. Microbiol.">
        <title>The Global Catalogue of Microorganisms (GCM) 10K type strain sequencing project: providing services to taxonomists for standard genome sequencing and annotation.</title>
        <authorList>
            <consortium name="The Broad Institute Genomics Platform"/>
            <consortium name="The Broad Institute Genome Sequencing Center for Infectious Disease"/>
            <person name="Wu L."/>
            <person name="Ma J."/>
        </authorList>
    </citation>
    <scope>NUCLEOTIDE SEQUENCE [LARGE SCALE GENOMIC DNA]</scope>
    <source>
        <strain evidence="9">KCTC 33576</strain>
    </source>
</reference>
<dbReference type="Gene3D" id="3.40.50.12580">
    <property type="match status" value="1"/>
</dbReference>
<dbReference type="Proteomes" id="UP001597391">
    <property type="component" value="Unassembled WGS sequence"/>
</dbReference>
<evidence type="ECO:0000256" key="5">
    <source>
        <dbReference type="ARBA" id="ARBA00022944"/>
    </source>
</evidence>
<evidence type="ECO:0000313" key="8">
    <source>
        <dbReference type="EMBL" id="MFD2839791.1"/>
    </source>
</evidence>
<evidence type="ECO:0000256" key="3">
    <source>
        <dbReference type="ARBA" id="ARBA00022475"/>
    </source>
</evidence>
<keyword evidence="3" id="KW-1003">Cell membrane</keyword>
<keyword evidence="9" id="KW-1185">Reference proteome</keyword>
<feature type="compositionally biased region" description="Basic residues" evidence="7">
    <location>
        <begin position="391"/>
        <end position="402"/>
    </location>
</feature>
<evidence type="ECO:0000256" key="1">
    <source>
        <dbReference type="ARBA" id="ARBA00004202"/>
    </source>
</evidence>